<feature type="region of interest" description="Disordered" evidence="1">
    <location>
        <begin position="181"/>
        <end position="247"/>
    </location>
</feature>
<feature type="compositionally biased region" description="Basic and acidic residues" evidence="1">
    <location>
        <begin position="181"/>
        <end position="233"/>
    </location>
</feature>
<evidence type="ECO:0000313" key="3">
    <source>
        <dbReference type="Proteomes" id="UP000269221"/>
    </source>
</evidence>
<feature type="region of interest" description="Disordered" evidence="1">
    <location>
        <begin position="65"/>
        <end position="134"/>
    </location>
</feature>
<reference evidence="2 3" key="1">
    <citation type="submission" date="2018-07" db="EMBL/GenBank/DDBJ databases">
        <title>A high quality draft genome assembly of the barn swallow (H. rustica rustica).</title>
        <authorList>
            <person name="Formenti G."/>
            <person name="Chiara M."/>
            <person name="Poveda L."/>
            <person name="Francoijs K.-J."/>
            <person name="Bonisoli-Alquati A."/>
            <person name="Canova L."/>
            <person name="Gianfranceschi L."/>
            <person name="Horner D.S."/>
            <person name="Saino N."/>
        </authorList>
    </citation>
    <scope>NUCLEOTIDE SEQUENCE [LARGE SCALE GENOMIC DNA]</scope>
    <source>
        <strain evidence="2">Chelidonia</strain>
        <tissue evidence="2">Blood</tissue>
    </source>
</reference>
<comment type="caution">
    <text evidence="2">The sequence shown here is derived from an EMBL/GenBank/DDBJ whole genome shotgun (WGS) entry which is preliminary data.</text>
</comment>
<dbReference type="Proteomes" id="UP000269221">
    <property type="component" value="Unassembled WGS sequence"/>
</dbReference>
<dbReference type="AlphaFoldDB" id="A0A3M0K232"/>
<protein>
    <submittedName>
        <fullName evidence="2">Uncharacterized protein</fullName>
    </submittedName>
</protein>
<dbReference type="EMBL" id="QRBI01000120">
    <property type="protein sequence ID" value="RMC07028.1"/>
    <property type="molecule type" value="Genomic_DNA"/>
</dbReference>
<sequence>MHNICPALRQDTAIASIVHSPPIFPIKELFSRASTEIMYKRNESGIQQIQRNIWKEISSSGNFALSVHTTCPKSEERRGEERRGEERRGEEREERGEERRGEERRGEERRGEERRGEERRGEEEREERRGEERKEIDDEEGCPWVVPFILVETFENWILGKPKIEKKKQKRKANILWKEEKRERREEEKRREEKREEREREEKRRREREEREKREREERREEREKRREDKEEASVTTTMYKCRPVLK</sequence>
<proteinExistence type="predicted"/>
<keyword evidence="3" id="KW-1185">Reference proteome</keyword>
<organism evidence="2 3">
    <name type="scientific">Hirundo rustica rustica</name>
    <dbReference type="NCBI Taxonomy" id="333673"/>
    <lineage>
        <taxon>Eukaryota</taxon>
        <taxon>Metazoa</taxon>
        <taxon>Chordata</taxon>
        <taxon>Craniata</taxon>
        <taxon>Vertebrata</taxon>
        <taxon>Euteleostomi</taxon>
        <taxon>Archelosauria</taxon>
        <taxon>Archosauria</taxon>
        <taxon>Dinosauria</taxon>
        <taxon>Saurischia</taxon>
        <taxon>Theropoda</taxon>
        <taxon>Coelurosauria</taxon>
        <taxon>Aves</taxon>
        <taxon>Neognathae</taxon>
        <taxon>Neoaves</taxon>
        <taxon>Telluraves</taxon>
        <taxon>Australaves</taxon>
        <taxon>Passeriformes</taxon>
        <taxon>Sylvioidea</taxon>
        <taxon>Hirundinidae</taxon>
        <taxon>Hirundo</taxon>
    </lineage>
</organism>
<evidence type="ECO:0000313" key="2">
    <source>
        <dbReference type="EMBL" id="RMC07028.1"/>
    </source>
</evidence>
<accession>A0A3M0K232</accession>
<evidence type="ECO:0000256" key="1">
    <source>
        <dbReference type="SAM" id="MobiDB-lite"/>
    </source>
</evidence>
<gene>
    <name evidence="2" type="ORF">DUI87_16481</name>
</gene>
<name>A0A3M0K232_HIRRU</name>
<feature type="compositionally biased region" description="Basic and acidic residues" evidence="1">
    <location>
        <begin position="73"/>
        <end position="134"/>
    </location>
</feature>